<comment type="caution">
    <text evidence="6">The sequence shown here is derived from an EMBL/GenBank/DDBJ whole genome shotgun (WGS) entry which is preliminary data.</text>
</comment>
<evidence type="ECO:0000256" key="3">
    <source>
        <dbReference type="ARBA" id="ARBA00022944"/>
    </source>
</evidence>
<dbReference type="UniPathway" id="UPA00632"/>
<keyword evidence="7" id="KW-1185">Reference proteome</keyword>
<dbReference type="RefSeq" id="WP_007200420.1">
    <property type="nucleotide sequence ID" value="NZ_AKKV01000019.1"/>
</dbReference>
<dbReference type="OrthoDB" id="9771846at2"/>
<dbReference type="eggNOG" id="COG1922">
    <property type="taxonomic scope" value="Bacteria"/>
</dbReference>
<accession>I8UJ93</accession>
<comment type="catalytic activity">
    <reaction evidence="5">
        <text>UDP-N-acetyl-alpha-D-mannosamine + N-acetyl-alpha-D-glucosaminyl-di-trans,octa-cis-undecaprenyl diphosphate = N-acetyl-beta-D-mannosaminyl-(1-&gt;4)-N-acetyl-alpha-D-glucosaminyl di-trans,octa-cis-undecaprenyl diphosphate + UDP + H(+)</text>
        <dbReference type="Rhea" id="RHEA:16053"/>
        <dbReference type="ChEBI" id="CHEBI:15378"/>
        <dbReference type="ChEBI" id="CHEBI:58223"/>
        <dbReference type="ChEBI" id="CHEBI:62959"/>
        <dbReference type="ChEBI" id="CHEBI:68623"/>
        <dbReference type="ChEBI" id="CHEBI:132210"/>
        <dbReference type="EC" id="2.4.1.187"/>
    </reaction>
</comment>
<dbReference type="HAMAP" id="MF_02070">
    <property type="entry name" value="TagA_TarA"/>
    <property type="match status" value="1"/>
</dbReference>
<keyword evidence="1 5" id="KW-0328">Glycosyltransferase</keyword>
<dbReference type="EC" id="2.4.1.187" evidence="5"/>
<reference evidence="6 7" key="1">
    <citation type="journal article" date="2012" name="J. Bacteriol.">
        <title>Genome of Bacillus macauensis ZFHKF-1, a Long-Chain-Forming Bacterium.</title>
        <authorList>
            <person name="Cai L."/>
            <person name="Zhang T."/>
        </authorList>
    </citation>
    <scope>NUCLEOTIDE SEQUENCE [LARGE SCALE GENOMIC DNA]</scope>
    <source>
        <strain evidence="6 7">ZFHKF-1</strain>
    </source>
</reference>
<sequence length="249" mass="27927">MNTVNILGIDFYNTTFNQFIDTLSTHLEEKSKAFVVTANPEVVMRARKDQAYKAIIQQADYVTADGIGIVKGAGLLGTALPERVTGYDMTLRLLQLAHEKQYSVYLLGGKDHVVKKAAATIAEDYPNVRIAGYHHGFFDLNDEGIVETIQHVNPDIILVALGLGRQEAWISQNKDAFQHGIFIGVGGTFDGLAGEVQRAPEFWQKLNLEWFYRLMKEPSRWRRQLVLPHFALKVLQVKMSRAGKAPARS</sequence>
<proteinExistence type="inferred from homology"/>
<name>I8UJ93_9BACL</name>
<comment type="function">
    <text evidence="5">Catalyzes the conversion of GlcNAc-PP-undecaprenol into ManNAc-GlcNAc-PP-undecaprenol, the first committed lipid intermediate in the de novo synthesis of teichoic acid.</text>
</comment>
<dbReference type="PANTHER" id="PTHR34136:SF1">
    <property type="entry name" value="UDP-N-ACETYL-D-MANNOSAMINURONIC ACID TRANSFERASE"/>
    <property type="match status" value="1"/>
</dbReference>
<evidence type="ECO:0000256" key="5">
    <source>
        <dbReference type="HAMAP-Rule" id="MF_02070"/>
    </source>
</evidence>
<dbReference type="PATRIC" id="fig|1196324.3.peg.317"/>
<dbReference type="GO" id="GO:0047244">
    <property type="term" value="F:N-acetylglucosaminyldiphosphoundecaprenol N-acetyl-beta-D-mannosaminyltransferase activity"/>
    <property type="evidence" value="ECO:0007669"/>
    <property type="project" value="UniProtKB-UniRule"/>
</dbReference>
<dbReference type="Pfam" id="PF03808">
    <property type="entry name" value="Glyco_tran_WecG"/>
    <property type="match status" value="1"/>
</dbReference>
<evidence type="ECO:0000256" key="2">
    <source>
        <dbReference type="ARBA" id="ARBA00022679"/>
    </source>
</evidence>
<keyword evidence="4 5" id="KW-0961">Cell wall biogenesis/degradation</keyword>
<comment type="pathway">
    <text evidence="5">Cell wall biogenesis; teichoic acid biosynthesis.</text>
</comment>
<evidence type="ECO:0000313" key="7">
    <source>
        <dbReference type="Proteomes" id="UP000004080"/>
    </source>
</evidence>
<keyword evidence="3 5" id="KW-0777">Teichoic acid biosynthesis</keyword>
<dbReference type="Proteomes" id="UP000004080">
    <property type="component" value="Unassembled WGS sequence"/>
</dbReference>
<dbReference type="InterPro" id="IPR034714">
    <property type="entry name" value="TagA_TarA"/>
</dbReference>
<evidence type="ECO:0000256" key="4">
    <source>
        <dbReference type="ARBA" id="ARBA00023316"/>
    </source>
</evidence>
<dbReference type="InterPro" id="IPR004629">
    <property type="entry name" value="WecG_TagA_CpsF"/>
</dbReference>
<dbReference type="STRING" id="1196324.A374_01594"/>
<dbReference type="CDD" id="cd06533">
    <property type="entry name" value="Glyco_transf_WecG_TagA"/>
    <property type="match status" value="1"/>
</dbReference>
<comment type="similarity">
    <text evidence="5">Belongs to the glycosyltransferase 26 family. TagA/TarA subfamily.</text>
</comment>
<dbReference type="NCBIfam" id="TIGR00696">
    <property type="entry name" value="wecG_tagA_cpsF"/>
    <property type="match status" value="1"/>
</dbReference>
<keyword evidence="2 5" id="KW-0808">Transferase</keyword>
<organism evidence="6 7">
    <name type="scientific">Fictibacillus macauensis ZFHKF-1</name>
    <dbReference type="NCBI Taxonomy" id="1196324"/>
    <lineage>
        <taxon>Bacteria</taxon>
        <taxon>Bacillati</taxon>
        <taxon>Bacillota</taxon>
        <taxon>Bacilli</taxon>
        <taxon>Bacillales</taxon>
        <taxon>Fictibacillaceae</taxon>
        <taxon>Fictibacillus</taxon>
    </lineage>
</organism>
<dbReference type="AlphaFoldDB" id="I8UJ93"/>
<evidence type="ECO:0000313" key="6">
    <source>
        <dbReference type="EMBL" id="EIT86908.1"/>
    </source>
</evidence>
<dbReference type="GO" id="GO:0071555">
    <property type="term" value="P:cell wall organization"/>
    <property type="evidence" value="ECO:0007669"/>
    <property type="project" value="UniProtKB-KW"/>
</dbReference>
<dbReference type="PANTHER" id="PTHR34136">
    <property type="match status" value="1"/>
</dbReference>
<evidence type="ECO:0000256" key="1">
    <source>
        <dbReference type="ARBA" id="ARBA00022676"/>
    </source>
</evidence>
<dbReference type="GO" id="GO:0019350">
    <property type="term" value="P:teichoic acid biosynthetic process"/>
    <property type="evidence" value="ECO:0007669"/>
    <property type="project" value="UniProtKB-UniRule"/>
</dbReference>
<dbReference type="EMBL" id="AKKV01000019">
    <property type="protein sequence ID" value="EIT86908.1"/>
    <property type="molecule type" value="Genomic_DNA"/>
</dbReference>
<gene>
    <name evidence="6" type="ORF">A374_01594</name>
</gene>
<protein>
    <recommendedName>
        <fullName evidence="5">N-acetylglucosaminyldiphosphoundecaprenol N-acetyl-beta-D-mannosaminyltransferase</fullName>
        <ecNumber evidence="5">2.4.1.187</ecNumber>
    </recommendedName>
    <alternativeName>
        <fullName evidence="5">N-acetylmannosaminyltransferase</fullName>
    </alternativeName>
    <alternativeName>
        <fullName evidence="5">UDP-N-acetylmannosamine transferase</fullName>
    </alternativeName>
    <alternativeName>
        <fullName evidence="5">UDP-N-acetylmannosamine:N-acetylglucosaminyl pyrophosphorylundecaprenol N-acetylmannosaminyltransferase</fullName>
    </alternativeName>
</protein>